<reference evidence="1 3" key="1">
    <citation type="submission" date="2014-02" db="EMBL/GenBank/DDBJ databases">
        <title>Aquamicrobium defluvii Genome sequencing.</title>
        <authorList>
            <person name="Wang X."/>
        </authorList>
    </citation>
    <scope>NUCLEOTIDE SEQUENCE [LARGE SCALE GENOMIC DNA]</scope>
    <source>
        <strain evidence="1 3">W13Z1</strain>
    </source>
</reference>
<evidence type="ECO:0000313" key="1">
    <source>
        <dbReference type="EMBL" id="EXL09805.1"/>
    </source>
</evidence>
<sequence length="77" mass="8467">MKLVLTRSARLEAERAGIATRIESVALPDECATGDLVSLKDGTASHDFIVIRRRWIVTEEGATLELTLDHPPRPGSR</sequence>
<dbReference type="HOGENOM" id="CLU_2630424_0_0_5"/>
<dbReference type="EMBL" id="SNZF01000001">
    <property type="protein sequence ID" value="TDR38170.1"/>
    <property type="molecule type" value="Genomic_DNA"/>
</dbReference>
<dbReference type="OrthoDB" id="8082803at2"/>
<gene>
    <name evidence="1" type="ORF">BG36_17680</name>
    <name evidence="2" type="ORF">DES43_101239</name>
</gene>
<evidence type="ECO:0000313" key="4">
    <source>
        <dbReference type="Proteomes" id="UP000294958"/>
    </source>
</evidence>
<comment type="caution">
    <text evidence="1">The sequence shown here is derived from an EMBL/GenBank/DDBJ whole genome shotgun (WGS) entry which is preliminary data.</text>
</comment>
<name>A0A011VN55_9HYPH</name>
<proteinExistence type="predicted"/>
<dbReference type="Proteomes" id="UP000019849">
    <property type="component" value="Unassembled WGS sequence"/>
</dbReference>
<evidence type="ECO:0000313" key="3">
    <source>
        <dbReference type="Proteomes" id="UP000019849"/>
    </source>
</evidence>
<accession>A0A011VN55</accession>
<dbReference type="AlphaFoldDB" id="A0A011VN55"/>
<dbReference type="EMBL" id="JENY01000004">
    <property type="protein sequence ID" value="EXL09805.1"/>
    <property type="molecule type" value="Genomic_DNA"/>
</dbReference>
<dbReference type="Proteomes" id="UP000294958">
    <property type="component" value="Unassembled WGS sequence"/>
</dbReference>
<dbReference type="RefSeq" id="WP_051520389.1">
    <property type="nucleotide sequence ID" value="NZ_KK073879.1"/>
</dbReference>
<dbReference type="PATRIC" id="fig|69279.3.peg.758"/>
<reference evidence="2 4" key="2">
    <citation type="submission" date="2019-03" db="EMBL/GenBank/DDBJ databases">
        <title>Genomic Encyclopedia of Type Strains, Phase IV (KMG-IV): sequencing the most valuable type-strain genomes for metagenomic binning, comparative biology and taxonomic classification.</title>
        <authorList>
            <person name="Goeker M."/>
        </authorList>
    </citation>
    <scope>NUCLEOTIDE SEQUENCE [LARGE SCALE GENOMIC DNA]</scope>
    <source>
        <strain evidence="2 4">DSM 11603</strain>
    </source>
</reference>
<organism evidence="1 3">
    <name type="scientific">Aquamicrobium defluvii</name>
    <dbReference type="NCBI Taxonomy" id="69279"/>
    <lineage>
        <taxon>Bacteria</taxon>
        <taxon>Pseudomonadati</taxon>
        <taxon>Pseudomonadota</taxon>
        <taxon>Alphaproteobacteria</taxon>
        <taxon>Hyphomicrobiales</taxon>
        <taxon>Phyllobacteriaceae</taxon>
        <taxon>Aquamicrobium</taxon>
    </lineage>
</organism>
<evidence type="ECO:0000313" key="2">
    <source>
        <dbReference type="EMBL" id="TDR38170.1"/>
    </source>
</evidence>
<keyword evidence="4" id="KW-1185">Reference proteome</keyword>
<protein>
    <submittedName>
        <fullName evidence="1">Uncharacterized protein</fullName>
    </submittedName>
</protein>